<evidence type="ECO:0000313" key="3">
    <source>
        <dbReference type="Proteomes" id="UP000537161"/>
    </source>
</evidence>
<protein>
    <submittedName>
        <fullName evidence="2">Purine-binding chemotaxis protein CheW</fullName>
    </submittedName>
</protein>
<dbReference type="AlphaFoldDB" id="A0A7W9B5T5"/>
<dbReference type="SMART" id="SM00260">
    <property type="entry name" value="CheW"/>
    <property type="match status" value="1"/>
</dbReference>
<dbReference type="InterPro" id="IPR039315">
    <property type="entry name" value="CheW"/>
</dbReference>
<dbReference type="PANTHER" id="PTHR22617:SF23">
    <property type="entry name" value="CHEMOTAXIS PROTEIN CHEW"/>
    <property type="match status" value="1"/>
</dbReference>
<comment type="caution">
    <text evidence="2">The sequence shown here is derived from an EMBL/GenBank/DDBJ whole genome shotgun (WGS) entry which is preliminary data.</text>
</comment>
<organism evidence="2 3">
    <name type="scientific">Sphingopyxis panaciterrulae</name>
    <dbReference type="NCBI Taxonomy" id="462372"/>
    <lineage>
        <taxon>Bacteria</taxon>
        <taxon>Pseudomonadati</taxon>
        <taxon>Pseudomonadota</taxon>
        <taxon>Alphaproteobacteria</taxon>
        <taxon>Sphingomonadales</taxon>
        <taxon>Sphingomonadaceae</taxon>
        <taxon>Sphingopyxis</taxon>
    </lineage>
</organism>
<dbReference type="RefSeq" id="WP_184097482.1">
    <property type="nucleotide sequence ID" value="NZ_JACIJH010000004.1"/>
</dbReference>
<evidence type="ECO:0000313" key="2">
    <source>
        <dbReference type="EMBL" id="MBB5706521.1"/>
    </source>
</evidence>
<dbReference type="InterPro" id="IPR036061">
    <property type="entry name" value="CheW-like_dom_sf"/>
</dbReference>
<accession>A0A7W9B5T5</accession>
<dbReference type="SUPFAM" id="SSF50341">
    <property type="entry name" value="CheW-like"/>
    <property type="match status" value="1"/>
</dbReference>
<dbReference type="Gene3D" id="2.40.50.180">
    <property type="entry name" value="CheA-289, Domain 4"/>
    <property type="match status" value="1"/>
</dbReference>
<evidence type="ECO:0000259" key="1">
    <source>
        <dbReference type="PROSITE" id="PS50851"/>
    </source>
</evidence>
<reference evidence="2 3" key="1">
    <citation type="submission" date="2020-08" db="EMBL/GenBank/DDBJ databases">
        <title>Genomic Encyclopedia of Type Strains, Phase IV (KMG-IV): sequencing the most valuable type-strain genomes for metagenomic binning, comparative biology and taxonomic classification.</title>
        <authorList>
            <person name="Goeker M."/>
        </authorList>
    </citation>
    <scope>NUCLEOTIDE SEQUENCE [LARGE SCALE GENOMIC DNA]</scope>
    <source>
        <strain evidence="2 3">DSM 27163</strain>
    </source>
</reference>
<dbReference type="Proteomes" id="UP000537161">
    <property type="component" value="Unassembled WGS sequence"/>
</dbReference>
<dbReference type="EMBL" id="JACIJH010000004">
    <property type="protein sequence ID" value="MBB5706521.1"/>
    <property type="molecule type" value="Genomic_DNA"/>
</dbReference>
<sequence>MMEKLYLVARIADTRVALRSRTIHSVVTVGQPVEVPAAPPHVAGLFALRSRVFTLIDPHVVVGLPPVAVAQGQRVIVVDVADHGYALIADEIEDVCFIETPETRIAGRLSPGWARVADAMIEHRGASLLVVDPAQFVTLPVASAA</sequence>
<dbReference type="Gene3D" id="2.30.30.40">
    <property type="entry name" value="SH3 Domains"/>
    <property type="match status" value="1"/>
</dbReference>
<dbReference type="PANTHER" id="PTHR22617">
    <property type="entry name" value="CHEMOTAXIS SENSOR HISTIDINE KINASE-RELATED"/>
    <property type="match status" value="1"/>
</dbReference>
<dbReference type="GO" id="GO:0007165">
    <property type="term" value="P:signal transduction"/>
    <property type="evidence" value="ECO:0007669"/>
    <property type="project" value="InterPro"/>
</dbReference>
<dbReference type="GO" id="GO:0005829">
    <property type="term" value="C:cytosol"/>
    <property type="evidence" value="ECO:0007669"/>
    <property type="project" value="TreeGrafter"/>
</dbReference>
<dbReference type="Pfam" id="PF01584">
    <property type="entry name" value="CheW"/>
    <property type="match status" value="1"/>
</dbReference>
<dbReference type="PROSITE" id="PS50851">
    <property type="entry name" value="CHEW"/>
    <property type="match status" value="1"/>
</dbReference>
<feature type="domain" description="CheW-like" evidence="1">
    <location>
        <begin position="3"/>
        <end position="142"/>
    </location>
</feature>
<dbReference type="GO" id="GO:0006935">
    <property type="term" value="P:chemotaxis"/>
    <property type="evidence" value="ECO:0007669"/>
    <property type="project" value="InterPro"/>
</dbReference>
<gene>
    <name evidence="2" type="ORF">FHR21_001873</name>
</gene>
<proteinExistence type="predicted"/>
<keyword evidence="3" id="KW-1185">Reference proteome</keyword>
<name>A0A7W9B5T5_9SPHN</name>
<dbReference type="InterPro" id="IPR002545">
    <property type="entry name" value="CheW-lke_dom"/>
</dbReference>